<dbReference type="InterPro" id="IPR031168">
    <property type="entry name" value="G_TrmE"/>
</dbReference>
<feature type="binding site" evidence="10">
    <location>
        <position position="245"/>
    </location>
    <ligand>
        <name>K(+)</name>
        <dbReference type="ChEBI" id="CHEBI:29103"/>
    </ligand>
</feature>
<dbReference type="Pfam" id="PF01926">
    <property type="entry name" value="MMR_HSR1"/>
    <property type="match status" value="1"/>
</dbReference>
<dbReference type="InterPro" id="IPR027417">
    <property type="entry name" value="P-loop_NTPase"/>
</dbReference>
<keyword evidence="8 10" id="KW-0630">Potassium</keyword>
<feature type="domain" description="TrmE-type G" evidence="12">
    <location>
        <begin position="214"/>
        <end position="367"/>
    </location>
</feature>
<evidence type="ECO:0000256" key="3">
    <source>
        <dbReference type="ARBA" id="ARBA00022694"/>
    </source>
</evidence>
<dbReference type="InterPro" id="IPR018948">
    <property type="entry name" value="GTP-bd_TrmE_N"/>
</dbReference>
<evidence type="ECO:0000256" key="2">
    <source>
        <dbReference type="ARBA" id="ARBA00022490"/>
    </source>
</evidence>
<keyword evidence="9 10" id="KW-0342">GTP-binding</keyword>
<keyword evidence="4 10" id="KW-0479">Metal-binding</keyword>
<keyword evidence="6 10" id="KW-0378">Hydrolase</keyword>
<feature type="binding site" evidence="10">
    <location>
        <position position="243"/>
    </location>
    <ligand>
        <name>K(+)</name>
        <dbReference type="ChEBI" id="CHEBI:29103"/>
    </ligand>
</feature>
<feature type="binding site" evidence="10">
    <location>
        <begin position="224"/>
        <end position="229"/>
    </location>
    <ligand>
        <name>GTP</name>
        <dbReference type="ChEBI" id="CHEBI:37565"/>
    </ligand>
</feature>
<dbReference type="EC" id="3.6.-.-" evidence="10"/>
<evidence type="ECO:0000256" key="8">
    <source>
        <dbReference type="ARBA" id="ARBA00022958"/>
    </source>
</evidence>
<reference evidence="13 14" key="1">
    <citation type="submission" date="2020-05" db="EMBL/GenBank/DDBJ databases">
        <title>Complete genome sequencing of Campylobacter and Arcobacter type strains.</title>
        <authorList>
            <person name="Miller W.G."/>
            <person name="Yee E."/>
        </authorList>
    </citation>
    <scope>NUCLEOTIDE SEQUENCE [LARGE SCALE GENOMIC DNA]</scope>
    <source>
        <strain evidence="13 14">CCUG 73571</strain>
    </source>
</reference>
<dbReference type="CDD" id="cd04164">
    <property type="entry name" value="trmE"/>
    <property type="match status" value="1"/>
</dbReference>
<accession>A0A7L5HMK7</accession>
<sequence length="442" mass="49159">MNDTIAAIATAHGMGSISIIRVSGEKALELALKFTHKKELKPRYTHLCKLYKNDNSFLDEALVIYFKSPFSFTGEDIVEFQLHGGFSLSEILLDELILSGVRLANPGEFSKRACLNGKMDLLKALSIQDLIMSKSTSAASIIAKNIKGDLSVFLNTIRSELVQTLAFVETSIDYADDDLPQDLLNQIISMCEKNSKLLHDIVDISLSKKGLIEGFKVTIVGKPNAGKSSLLNSLLAFNRAIVSNVAGTTRDRIEESLKIGSHLIKIIDTAGIRNAEDEIEKIGINLSYESIKEADIVIVVFDNSKEFEQEDEHILQALKAYNKKIIYILNKCDLPSKFQHEIKTSCIHICAQKDTKSIKENLNEYLNTLDGDGILISNTLILNACKNASEAILRAKNLLQENSLELFAFELNLAIDEIAQFTKNFERDEILDAMFSNFCLGK</sequence>
<dbReference type="InterPro" id="IPR027368">
    <property type="entry name" value="MnmE_dom2"/>
</dbReference>
<name>A0A7L5HMK7_9BACT</name>
<feature type="binding site" evidence="10">
    <location>
        <position position="249"/>
    </location>
    <ligand>
        <name>Mg(2+)</name>
        <dbReference type="ChEBI" id="CHEBI:18420"/>
    </ligand>
</feature>
<comment type="function">
    <text evidence="10">Exhibits a very high intrinsic GTPase hydrolysis rate. Involved in the addition of a carboxymethylaminomethyl (cmnm) group at the wobble position (U34) of certain tRNAs, forming tRNA-cmnm(5)s(2)U34.</text>
</comment>
<dbReference type="PANTHER" id="PTHR42714">
    <property type="entry name" value="TRNA MODIFICATION GTPASE GTPBP3"/>
    <property type="match status" value="1"/>
</dbReference>
<comment type="cofactor">
    <cofactor evidence="10">
        <name>K(+)</name>
        <dbReference type="ChEBI" id="CHEBI:29103"/>
    </cofactor>
    <text evidence="10">Binds 1 potassium ion per subunit.</text>
</comment>
<dbReference type="GO" id="GO:0003924">
    <property type="term" value="F:GTPase activity"/>
    <property type="evidence" value="ECO:0007669"/>
    <property type="project" value="UniProtKB-UniRule"/>
</dbReference>
<evidence type="ECO:0000256" key="7">
    <source>
        <dbReference type="ARBA" id="ARBA00022842"/>
    </source>
</evidence>
<evidence type="ECO:0000313" key="13">
    <source>
        <dbReference type="EMBL" id="QKF79472.1"/>
    </source>
</evidence>
<keyword evidence="7 10" id="KW-0460">Magnesium</keyword>
<dbReference type="FunFam" id="3.40.50.300:FF:001376">
    <property type="entry name" value="tRNA modification GTPase MnmE"/>
    <property type="match status" value="1"/>
</dbReference>
<evidence type="ECO:0000256" key="11">
    <source>
        <dbReference type="RuleBase" id="RU003313"/>
    </source>
</evidence>
<dbReference type="InterPro" id="IPR004520">
    <property type="entry name" value="GTPase_MnmE"/>
</dbReference>
<dbReference type="EMBL" id="CP053825">
    <property type="protein sequence ID" value="QKF79472.1"/>
    <property type="molecule type" value="Genomic_DNA"/>
</dbReference>
<proteinExistence type="inferred from homology"/>
<keyword evidence="14" id="KW-1185">Reference proteome</keyword>
<dbReference type="InterPro" id="IPR025867">
    <property type="entry name" value="MnmE_helical"/>
</dbReference>
<dbReference type="GeneID" id="56586285"/>
<dbReference type="GO" id="GO:0005525">
    <property type="term" value="F:GTP binding"/>
    <property type="evidence" value="ECO:0007669"/>
    <property type="project" value="UniProtKB-UniRule"/>
</dbReference>
<feature type="binding site" evidence="10">
    <location>
        <position position="79"/>
    </location>
    <ligand>
        <name>(6S)-5-formyl-5,6,7,8-tetrahydrofolate</name>
        <dbReference type="ChEBI" id="CHEBI:57457"/>
    </ligand>
</feature>
<dbReference type="PROSITE" id="PS51709">
    <property type="entry name" value="G_TRME"/>
    <property type="match status" value="1"/>
</dbReference>
<evidence type="ECO:0000256" key="5">
    <source>
        <dbReference type="ARBA" id="ARBA00022741"/>
    </source>
</evidence>
<feature type="binding site" evidence="10">
    <location>
        <position position="118"/>
    </location>
    <ligand>
        <name>(6S)-5-formyl-5,6,7,8-tetrahydrofolate</name>
        <dbReference type="ChEBI" id="CHEBI:57457"/>
    </ligand>
</feature>
<keyword evidence="2 10" id="KW-0963">Cytoplasm</keyword>
<comment type="subunit">
    <text evidence="10">Homodimer. Heterotetramer of two MnmE and two MnmG subunits.</text>
</comment>
<dbReference type="GO" id="GO:0005829">
    <property type="term" value="C:cytosol"/>
    <property type="evidence" value="ECO:0007669"/>
    <property type="project" value="TreeGrafter"/>
</dbReference>
<dbReference type="KEGG" id="carm:CARM_0552"/>
<dbReference type="NCBIfam" id="TIGR00231">
    <property type="entry name" value="small_GTP"/>
    <property type="match status" value="1"/>
</dbReference>
<dbReference type="GO" id="GO:0030488">
    <property type="term" value="P:tRNA methylation"/>
    <property type="evidence" value="ECO:0007669"/>
    <property type="project" value="TreeGrafter"/>
</dbReference>
<dbReference type="GO" id="GO:0002098">
    <property type="term" value="P:tRNA wobble uridine modification"/>
    <property type="evidence" value="ECO:0007669"/>
    <property type="project" value="TreeGrafter"/>
</dbReference>
<comment type="subcellular location">
    <subcellularLocation>
        <location evidence="10">Cytoplasm</location>
    </subcellularLocation>
</comment>
<feature type="binding site" evidence="10">
    <location>
        <position position="224"/>
    </location>
    <ligand>
        <name>K(+)</name>
        <dbReference type="ChEBI" id="CHEBI:29103"/>
    </ligand>
</feature>
<dbReference type="CDD" id="cd14858">
    <property type="entry name" value="TrmE_N"/>
    <property type="match status" value="1"/>
</dbReference>
<feature type="binding site" evidence="10">
    <location>
        <position position="442"/>
    </location>
    <ligand>
        <name>(6S)-5-formyl-5,6,7,8-tetrahydrofolate</name>
        <dbReference type="ChEBI" id="CHEBI:57457"/>
    </ligand>
</feature>
<protein>
    <recommendedName>
        <fullName evidence="10">tRNA modification GTPase MnmE</fullName>
        <ecNumber evidence="10">3.6.-.-</ecNumber>
    </recommendedName>
</protein>
<feature type="binding site" evidence="10">
    <location>
        <begin position="268"/>
        <end position="271"/>
    </location>
    <ligand>
        <name>GTP</name>
        <dbReference type="ChEBI" id="CHEBI:37565"/>
    </ligand>
</feature>
<dbReference type="AlphaFoldDB" id="A0A7L5HMK7"/>
<feature type="binding site" evidence="10">
    <location>
        <position position="21"/>
    </location>
    <ligand>
        <name>(6S)-5-formyl-5,6,7,8-tetrahydrofolate</name>
        <dbReference type="ChEBI" id="CHEBI:57457"/>
    </ligand>
</feature>
<feature type="binding site" evidence="10">
    <location>
        <position position="228"/>
    </location>
    <ligand>
        <name>Mg(2+)</name>
        <dbReference type="ChEBI" id="CHEBI:18420"/>
    </ligand>
</feature>
<dbReference type="Proteomes" id="UP000509246">
    <property type="component" value="Chromosome"/>
</dbReference>
<dbReference type="Pfam" id="PF10396">
    <property type="entry name" value="TrmE_N"/>
    <property type="match status" value="1"/>
</dbReference>
<comment type="similarity">
    <text evidence="1 10 11">Belongs to the TRAFAC class TrmE-Era-EngA-EngB-Septin-like GTPase superfamily. TrmE GTPase family.</text>
</comment>
<evidence type="ECO:0000259" key="12">
    <source>
        <dbReference type="PROSITE" id="PS51709"/>
    </source>
</evidence>
<dbReference type="SUPFAM" id="SSF52540">
    <property type="entry name" value="P-loop containing nucleoside triphosphate hydrolases"/>
    <property type="match status" value="1"/>
</dbReference>
<gene>
    <name evidence="10 13" type="primary">mnmE</name>
    <name evidence="10" type="synonym">trmE</name>
    <name evidence="13" type="ORF">CARM_0552</name>
</gene>
<dbReference type="NCBIfam" id="TIGR00450">
    <property type="entry name" value="mnmE_trmE_thdF"/>
    <property type="match status" value="1"/>
</dbReference>
<dbReference type="Gene3D" id="3.30.1360.120">
    <property type="entry name" value="Probable tRNA modification gtpase trme, domain 1"/>
    <property type="match status" value="1"/>
</dbReference>
<dbReference type="Gene3D" id="3.40.50.300">
    <property type="entry name" value="P-loop containing nucleotide triphosphate hydrolases"/>
    <property type="match status" value="1"/>
</dbReference>
<evidence type="ECO:0000256" key="9">
    <source>
        <dbReference type="ARBA" id="ARBA00023134"/>
    </source>
</evidence>
<dbReference type="InterPro" id="IPR006073">
    <property type="entry name" value="GTP-bd"/>
</dbReference>
<dbReference type="RefSeq" id="WP_139424724.1">
    <property type="nucleotide sequence ID" value="NZ_CBCSFY010000001.1"/>
</dbReference>
<dbReference type="Pfam" id="PF12631">
    <property type="entry name" value="MnmE_helical"/>
    <property type="match status" value="1"/>
</dbReference>
<dbReference type="InterPro" id="IPR005225">
    <property type="entry name" value="Small_GTP-bd"/>
</dbReference>
<evidence type="ECO:0000256" key="10">
    <source>
        <dbReference type="HAMAP-Rule" id="MF_00379"/>
    </source>
</evidence>
<evidence type="ECO:0000256" key="4">
    <source>
        <dbReference type="ARBA" id="ARBA00022723"/>
    </source>
</evidence>
<keyword evidence="3 10" id="KW-0819">tRNA processing</keyword>
<dbReference type="HAMAP" id="MF_00379">
    <property type="entry name" value="GTPase_MnmE"/>
    <property type="match status" value="1"/>
</dbReference>
<comment type="caution">
    <text evidence="10">Lacks conserved residue(s) required for the propagation of feature annotation.</text>
</comment>
<evidence type="ECO:0000256" key="6">
    <source>
        <dbReference type="ARBA" id="ARBA00022801"/>
    </source>
</evidence>
<feature type="binding site" evidence="10">
    <location>
        <begin position="243"/>
        <end position="249"/>
    </location>
    <ligand>
        <name>GTP</name>
        <dbReference type="ChEBI" id="CHEBI:37565"/>
    </ligand>
</feature>
<keyword evidence="5 10" id="KW-0547">Nucleotide-binding</keyword>
<dbReference type="PANTHER" id="PTHR42714:SF2">
    <property type="entry name" value="TRNA MODIFICATION GTPASE GTPBP3, MITOCHONDRIAL"/>
    <property type="match status" value="1"/>
</dbReference>
<dbReference type="Gene3D" id="1.20.120.430">
    <property type="entry name" value="tRNA modification GTPase MnmE domain 2"/>
    <property type="match status" value="1"/>
</dbReference>
<dbReference type="OrthoDB" id="9805918at2"/>
<evidence type="ECO:0000313" key="14">
    <source>
        <dbReference type="Proteomes" id="UP000509246"/>
    </source>
</evidence>
<dbReference type="InterPro" id="IPR027266">
    <property type="entry name" value="TrmE/GcvT-like"/>
</dbReference>
<evidence type="ECO:0000256" key="1">
    <source>
        <dbReference type="ARBA" id="ARBA00011043"/>
    </source>
</evidence>
<dbReference type="GO" id="GO:0046872">
    <property type="term" value="F:metal ion binding"/>
    <property type="evidence" value="ECO:0007669"/>
    <property type="project" value="UniProtKB-KW"/>
</dbReference>
<feature type="binding site" evidence="10">
    <location>
        <position position="248"/>
    </location>
    <ligand>
        <name>K(+)</name>
        <dbReference type="ChEBI" id="CHEBI:29103"/>
    </ligand>
</feature>
<organism evidence="13 14">
    <name type="scientific">Campylobacter armoricus</name>
    <dbReference type="NCBI Taxonomy" id="2505970"/>
    <lineage>
        <taxon>Bacteria</taxon>
        <taxon>Pseudomonadati</taxon>
        <taxon>Campylobacterota</taxon>
        <taxon>Epsilonproteobacteria</taxon>
        <taxon>Campylobacterales</taxon>
        <taxon>Campylobacteraceae</taxon>
        <taxon>Campylobacter</taxon>
    </lineage>
</organism>